<dbReference type="Pfam" id="PF07727">
    <property type="entry name" value="RVT_2"/>
    <property type="match status" value="1"/>
</dbReference>
<dbReference type="PANTHER" id="PTHR11439:SF455">
    <property type="entry name" value="RLK (RECEPTOR-LIKE PROTEIN KINASE) 8, PUTATIVE-RELATED"/>
    <property type="match status" value="1"/>
</dbReference>
<feature type="compositionally biased region" description="Low complexity" evidence="2">
    <location>
        <begin position="180"/>
        <end position="190"/>
    </location>
</feature>
<keyword evidence="3" id="KW-0732">Signal</keyword>
<dbReference type="AlphaFoldDB" id="A0A2N9GAV0"/>
<proteinExistence type="predicted"/>
<evidence type="ECO:0000256" key="3">
    <source>
        <dbReference type="SAM" id="SignalP"/>
    </source>
</evidence>
<dbReference type="InterPro" id="IPR043502">
    <property type="entry name" value="DNA/RNA_pol_sf"/>
</dbReference>
<evidence type="ECO:0000313" key="6">
    <source>
        <dbReference type="EMBL" id="SPC99757.1"/>
    </source>
</evidence>
<keyword evidence="1" id="KW-0064">Aspartyl protease</keyword>
<evidence type="ECO:0000256" key="2">
    <source>
        <dbReference type="SAM" id="MobiDB-lite"/>
    </source>
</evidence>
<dbReference type="SUPFAM" id="SSF57756">
    <property type="entry name" value="Retrovirus zinc finger-like domains"/>
    <property type="match status" value="1"/>
</dbReference>
<accession>A0A2N9GAV0</accession>
<dbReference type="InterPro" id="IPR054722">
    <property type="entry name" value="PolX-like_BBD"/>
</dbReference>
<dbReference type="GO" id="GO:0004190">
    <property type="term" value="F:aspartic-type endopeptidase activity"/>
    <property type="evidence" value="ECO:0007669"/>
    <property type="project" value="UniProtKB-KW"/>
</dbReference>
<evidence type="ECO:0000259" key="4">
    <source>
        <dbReference type="Pfam" id="PF07727"/>
    </source>
</evidence>
<dbReference type="PANTHER" id="PTHR11439">
    <property type="entry name" value="GAG-POL-RELATED RETROTRANSPOSON"/>
    <property type="match status" value="1"/>
</dbReference>
<dbReference type="GO" id="GO:0008270">
    <property type="term" value="F:zinc ion binding"/>
    <property type="evidence" value="ECO:0007669"/>
    <property type="project" value="InterPro"/>
</dbReference>
<name>A0A2N9GAV0_FAGSY</name>
<protein>
    <submittedName>
        <fullName evidence="6">Uncharacterized protein</fullName>
    </submittedName>
</protein>
<dbReference type="EMBL" id="OIVN01002003">
    <property type="protein sequence ID" value="SPC99757.1"/>
    <property type="molecule type" value="Genomic_DNA"/>
</dbReference>
<keyword evidence="1" id="KW-0645">Protease</keyword>
<feature type="domain" description="Retrovirus-related Pol polyprotein from transposon TNT 1-94-like beta-barrel" evidence="5">
    <location>
        <begin position="242"/>
        <end position="316"/>
    </location>
</feature>
<dbReference type="SUPFAM" id="SSF56672">
    <property type="entry name" value="DNA/RNA polymerases"/>
    <property type="match status" value="1"/>
</dbReference>
<evidence type="ECO:0000256" key="1">
    <source>
        <dbReference type="ARBA" id="ARBA00022750"/>
    </source>
</evidence>
<reference evidence="6" key="1">
    <citation type="submission" date="2018-02" db="EMBL/GenBank/DDBJ databases">
        <authorList>
            <person name="Cohen D.B."/>
            <person name="Kent A.D."/>
        </authorList>
    </citation>
    <scope>NUCLEOTIDE SEQUENCE</scope>
</reference>
<dbReference type="Pfam" id="PF22936">
    <property type="entry name" value="Pol_BBD"/>
    <property type="match status" value="1"/>
</dbReference>
<dbReference type="InterPro" id="IPR013103">
    <property type="entry name" value="RVT_2"/>
</dbReference>
<feature type="chain" id="PRO_5014705617" evidence="3">
    <location>
        <begin position="36"/>
        <end position="912"/>
    </location>
</feature>
<evidence type="ECO:0000259" key="5">
    <source>
        <dbReference type="Pfam" id="PF22936"/>
    </source>
</evidence>
<dbReference type="Pfam" id="PF14223">
    <property type="entry name" value="Retrotran_gag_2"/>
    <property type="match status" value="1"/>
</dbReference>
<organism evidence="6">
    <name type="scientific">Fagus sylvatica</name>
    <name type="common">Beechnut</name>
    <dbReference type="NCBI Taxonomy" id="28930"/>
    <lineage>
        <taxon>Eukaryota</taxon>
        <taxon>Viridiplantae</taxon>
        <taxon>Streptophyta</taxon>
        <taxon>Embryophyta</taxon>
        <taxon>Tracheophyta</taxon>
        <taxon>Spermatophyta</taxon>
        <taxon>Magnoliopsida</taxon>
        <taxon>eudicotyledons</taxon>
        <taxon>Gunneridae</taxon>
        <taxon>Pentapetalae</taxon>
        <taxon>rosids</taxon>
        <taxon>fabids</taxon>
        <taxon>Fagales</taxon>
        <taxon>Fagaceae</taxon>
        <taxon>Fagus</taxon>
    </lineage>
</organism>
<feature type="signal peptide" evidence="3">
    <location>
        <begin position="1"/>
        <end position="35"/>
    </location>
</feature>
<dbReference type="CDD" id="cd09272">
    <property type="entry name" value="RNase_HI_RT_Ty1"/>
    <property type="match status" value="1"/>
</dbReference>
<feature type="region of interest" description="Disordered" evidence="2">
    <location>
        <begin position="376"/>
        <end position="395"/>
    </location>
</feature>
<keyword evidence="1" id="KW-0378">Hydrolase</keyword>
<dbReference type="GO" id="GO:0003676">
    <property type="term" value="F:nucleic acid binding"/>
    <property type="evidence" value="ECO:0007669"/>
    <property type="project" value="InterPro"/>
</dbReference>
<sequence>MASATPSPTLSFNTMQTNQLVLSLLLASLTKEALSVVVGLTSSHAVWSTLETTFSHRSKSRELRLKDELQHIKKDAKTIVEYSHEFKSVCDQLAAMGRPVDDLDKIHWYLRGLGSSFSTFSTTQLSLSSLPSFTEIVPMAESYENFVKSLELPSTGSTSAAFTASCSNKSASARGGGHASRGSRSRGGSRYQRNRPIRCQICRGEGHYATSCRDRYSHSSNIANIMEAFTSCTLNDNQDSDWYTDTGATAHMTNDATQLDKSNTYTGKDRVIVGNGASFPISHTDTISPTSSLTLKDVLVVPGLTKNLISISKLTSDFPFSITFTNDRFIIQNQVTRRVVATGQRENGLYVLERGHQSLISVLSNNCPQASFDAPDAEPTIPSVHEPSHASTLMPADPNPVTTEFSSLLTDPICAPFLTPTCSTLFSPCASPKASSPAAKHPGRIVAMDEEIQALHKNHTWDLVPKPPNKNVVGSKWVFRIKYLFDGTMDRLKARLVAKGFTQQPGLDFTDTFSTVVKASTVRVVLSLAVSNNWPLWQLDVKNAFLNGLLQEEVYMDQPSGYVDSKYLTHVCRLRQALYGLKQAPRAWFHRFSSFLLAIGFICSRADSSLFVLSKGADLIYLLLYVDDVVVTGSNLALLDGFIGKLTCEFATKDLGSLNYFLGLEAHRSSTSLFLSQAKYAHEILQRAQLVDSKPVGTPMVVAQHLSTAGPDFDDPSLYRSLVGALQYLTITHPNIAHAISAVRTLRFGLSFTPSSSRELLAYSNADWAECPNTRRSISGYAVYFGGNLVSWSSKKQPTVSQSSCESEYQALALTAAEVKWLRHLLRDLHVSPSSPPVILCDNQSSIFLAVNPVSHKRSKHIDLDYHFVRELVASEELKIRYVPTHLQIADMFTKSLGRPAFIFVLFQASHL</sequence>
<dbReference type="InterPro" id="IPR036875">
    <property type="entry name" value="Znf_CCHC_sf"/>
</dbReference>
<feature type="domain" description="Reverse transcriptase Ty1/copia-type" evidence="4">
    <location>
        <begin position="458"/>
        <end position="701"/>
    </location>
</feature>
<gene>
    <name evidence="6" type="ORF">FSB_LOCUS27639</name>
</gene>
<feature type="region of interest" description="Disordered" evidence="2">
    <location>
        <begin position="168"/>
        <end position="192"/>
    </location>
</feature>